<reference evidence="2" key="1">
    <citation type="submission" date="2023-06" db="EMBL/GenBank/DDBJ databases">
        <authorList>
            <person name="Kurt Z."/>
        </authorList>
    </citation>
    <scope>NUCLEOTIDE SEQUENCE</scope>
</reference>
<dbReference type="Proteomes" id="UP001642409">
    <property type="component" value="Unassembled WGS sequence"/>
</dbReference>
<dbReference type="AlphaFoldDB" id="A0AA86PBG4"/>
<sequence>MSGGRRSRNKAAVGEPAAGSLVPNSLQLNQTHPFQQNLTDNSGSLGLDIDEERRTERNLWRRASALCELSILEYLRPRGRAPYRVGPVGRAACPFSAENNTRPVRYETTGRTQAYQQAQEKKSKRDSPSSGERKGTCQA</sequence>
<feature type="compositionally biased region" description="Basic and acidic residues" evidence="1">
    <location>
        <begin position="119"/>
        <end position="139"/>
    </location>
</feature>
<keyword evidence="4" id="KW-1185">Reference proteome</keyword>
<evidence type="ECO:0000256" key="1">
    <source>
        <dbReference type="SAM" id="MobiDB-lite"/>
    </source>
</evidence>
<organism evidence="2">
    <name type="scientific">Hexamita inflata</name>
    <dbReference type="NCBI Taxonomy" id="28002"/>
    <lineage>
        <taxon>Eukaryota</taxon>
        <taxon>Metamonada</taxon>
        <taxon>Diplomonadida</taxon>
        <taxon>Hexamitidae</taxon>
        <taxon>Hexamitinae</taxon>
        <taxon>Hexamita</taxon>
    </lineage>
</organism>
<comment type="caution">
    <text evidence="2">The sequence shown here is derived from an EMBL/GenBank/DDBJ whole genome shotgun (WGS) entry which is preliminary data.</text>
</comment>
<evidence type="ECO:0000313" key="2">
    <source>
        <dbReference type="EMBL" id="CAI9933620.1"/>
    </source>
</evidence>
<reference evidence="3 4" key="2">
    <citation type="submission" date="2024-07" db="EMBL/GenBank/DDBJ databases">
        <authorList>
            <person name="Akdeniz Z."/>
        </authorList>
    </citation>
    <scope>NUCLEOTIDE SEQUENCE [LARGE SCALE GENOMIC DNA]</scope>
</reference>
<dbReference type="EMBL" id="CATOUU010000544">
    <property type="protein sequence ID" value="CAI9933620.1"/>
    <property type="molecule type" value="Genomic_DNA"/>
</dbReference>
<protein>
    <submittedName>
        <fullName evidence="3">Hypothetical_protein</fullName>
    </submittedName>
</protein>
<feature type="compositionally biased region" description="Polar residues" evidence="1">
    <location>
        <begin position="109"/>
        <end position="118"/>
    </location>
</feature>
<evidence type="ECO:0000313" key="3">
    <source>
        <dbReference type="EMBL" id="CAL6105162.1"/>
    </source>
</evidence>
<accession>A0AA86PBG4</accession>
<gene>
    <name evidence="2" type="ORF">HINF_LOCUS21265</name>
    <name evidence="3" type="ORF">HINF_LOCUS73131</name>
</gene>
<feature type="region of interest" description="Disordered" evidence="1">
    <location>
        <begin position="1"/>
        <end position="47"/>
    </location>
</feature>
<dbReference type="EMBL" id="CAXDID020000592">
    <property type="protein sequence ID" value="CAL6105162.1"/>
    <property type="molecule type" value="Genomic_DNA"/>
</dbReference>
<name>A0AA86PBG4_9EUKA</name>
<feature type="region of interest" description="Disordered" evidence="1">
    <location>
        <begin position="89"/>
        <end position="139"/>
    </location>
</feature>
<evidence type="ECO:0000313" key="4">
    <source>
        <dbReference type="Proteomes" id="UP001642409"/>
    </source>
</evidence>
<proteinExistence type="predicted"/>
<feature type="compositionally biased region" description="Polar residues" evidence="1">
    <location>
        <begin position="22"/>
        <end position="44"/>
    </location>
</feature>